<dbReference type="Gene3D" id="3.40.50.1820">
    <property type="entry name" value="alpha/beta hydrolase"/>
    <property type="match status" value="1"/>
</dbReference>
<evidence type="ECO:0000313" key="3">
    <source>
        <dbReference type="EMBL" id="RJG10101.1"/>
    </source>
</evidence>
<dbReference type="Proteomes" id="UP000284021">
    <property type="component" value="Unassembled WGS sequence"/>
</dbReference>
<name>A0A418XC63_9PSED</name>
<dbReference type="RefSeq" id="WP_119955787.1">
    <property type="nucleotide sequence ID" value="NZ_QYUR01000006.1"/>
</dbReference>
<evidence type="ECO:0000313" key="4">
    <source>
        <dbReference type="Proteomes" id="UP000284021"/>
    </source>
</evidence>
<feature type="region of interest" description="Disordered" evidence="1">
    <location>
        <begin position="173"/>
        <end position="193"/>
    </location>
</feature>
<dbReference type="InterPro" id="IPR029058">
    <property type="entry name" value="AB_hydrolase_fold"/>
</dbReference>
<evidence type="ECO:0000256" key="1">
    <source>
        <dbReference type="SAM" id="MobiDB-lite"/>
    </source>
</evidence>
<gene>
    <name evidence="3" type="ORF">D3879_18870</name>
</gene>
<dbReference type="InterPro" id="IPR010333">
    <property type="entry name" value="VirJ"/>
</dbReference>
<sequence length="422" mass="45227">MIRRYWRHTLAVLILMVLAIGLLLWSRATAAPSVEHLQLTDGSPLTLVKPGKAAPAQVALAVPAEQALSDAQLLALSRDSGAQLVQFVLAEGDCNAQQQRLQASLEHLAGPATLVAGIGPGATLAWRWLAGQDNDQAQALSVAFTVEKPNCPTPLPAKAAHGHWLAAWNDSPDDPSAAFAREQSNGETSISDYDTPLAQVLDSQLRRLLQGQGDAMPVVEVPAAQATDTVTLFYSGDGGWRDLDRAVAGEMAKRGYPVVGIDALRYYWQHKSPEQSASDLAKLMQHYRQKWGAKRFVLTGYSFGADVLPAIYNRLPTSEQQQVAAILLIALARSGSFEIEVQGWLGSAGKEAAIGPEVARLPAAKVLCVYGKEEISESGCTEATSVGEKFELPGGHHFDEDYPALAARLIKAIQSRQLTPAG</sequence>
<feature type="domain" description="Bacterial virulence" evidence="2">
    <location>
        <begin position="228"/>
        <end position="416"/>
    </location>
</feature>
<evidence type="ECO:0000259" key="2">
    <source>
        <dbReference type="Pfam" id="PF06057"/>
    </source>
</evidence>
<comment type="caution">
    <text evidence="3">The sequence shown here is derived from an EMBL/GenBank/DDBJ whole genome shotgun (WGS) entry which is preliminary data.</text>
</comment>
<accession>A0A418XC63</accession>
<dbReference type="SUPFAM" id="SSF53474">
    <property type="entry name" value="alpha/beta-Hydrolases"/>
    <property type="match status" value="1"/>
</dbReference>
<keyword evidence="4" id="KW-1185">Reference proteome</keyword>
<dbReference type="AlphaFoldDB" id="A0A418XC63"/>
<organism evidence="3 4">
    <name type="scientific">Pseudomonas cavernicola</name>
    <dbReference type="NCBI Taxonomy" id="2320866"/>
    <lineage>
        <taxon>Bacteria</taxon>
        <taxon>Pseudomonadati</taxon>
        <taxon>Pseudomonadota</taxon>
        <taxon>Gammaproteobacteria</taxon>
        <taxon>Pseudomonadales</taxon>
        <taxon>Pseudomonadaceae</taxon>
        <taxon>Pseudomonas</taxon>
    </lineage>
</organism>
<feature type="compositionally biased region" description="Polar residues" evidence="1">
    <location>
        <begin position="182"/>
        <end position="192"/>
    </location>
</feature>
<protein>
    <submittedName>
        <fullName evidence="3">Virulence factor family protein</fullName>
    </submittedName>
</protein>
<reference evidence="3 4" key="1">
    <citation type="submission" date="2018-09" db="EMBL/GenBank/DDBJ databases">
        <authorList>
            <person name="Zhu H."/>
        </authorList>
    </citation>
    <scope>NUCLEOTIDE SEQUENCE [LARGE SCALE GENOMIC DNA]</scope>
    <source>
        <strain evidence="3 4">K1S02-6</strain>
    </source>
</reference>
<dbReference type="OrthoDB" id="641022at2"/>
<proteinExistence type="predicted"/>
<dbReference type="PIRSF" id="PIRSF029063">
    <property type="entry name" value="IV_sec_VirJ"/>
    <property type="match status" value="1"/>
</dbReference>
<dbReference type="InterPro" id="IPR011225">
    <property type="entry name" value="IV_sec_VirJ"/>
</dbReference>
<dbReference type="EMBL" id="QYUR01000006">
    <property type="protein sequence ID" value="RJG10101.1"/>
    <property type="molecule type" value="Genomic_DNA"/>
</dbReference>
<dbReference type="Pfam" id="PF06057">
    <property type="entry name" value="VirJ"/>
    <property type="match status" value="1"/>
</dbReference>